<dbReference type="Gene3D" id="3.40.50.1110">
    <property type="entry name" value="SGNH hydrolase"/>
    <property type="match status" value="1"/>
</dbReference>
<dbReference type="PANTHER" id="PTHR22901">
    <property type="entry name" value="SIALATE O-ACETYLESTERASE"/>
    <property type="match status" value="1"/>
</dbReference>
<dbReference type="GO" id="GO:0005975">
    <property type="term" value="P:carbohydrate metabolic process"/>
    <property type="evidence" value="ECO:0007669"/>
    <property type="project" value="TreeGrafter"/>
</dbReference>
<reference evidence="4 5" key="1">
    <citation type="journal article" date="2016" name="Nat. Commun.">
        <title>Thousands of microbial genomes shed light on interconnected biogeochemical processes in an aquifer system.</title>
        <authorList>
            <person name="Anantharaman K."/>
            <person name="Brown C.T."/>
            <person name="Hug L.A."/>
            <person name="Sharon I."/>
            <person name="Castelle C.J."/>
            <person name="Probst A.J."/>
            <person name="Thomas B.C."/>
            <person name="Singh A."/>
            <person name="Wilkins M.J."/>
            <person name="Karaoz U."/>
            <person name="Brodie E.L."/>
            <person name="Williams K.H."/>
            <person name="Hubbard S.S."/>
            <person name="Banfield J.F."/>
        </authorList>
    </citation>
    <scope>NUCLEOTIDE SEQUENCE [LARGE SCALE GENOMIC DNA]</scope>
</reference>
<dbReference type="InterPro" id="IPR005181">
    <property type="entry name" value="SASA"/>
</dbReference>
<feature type="domain" description="Sialate O-acetylesterase" evidence="3">
    <location>
        <begin position="111"/>
        <end position="392"/>
    </location>
</feature>
<organism evidence="4 5">
    <name type="scientific">Candidatus Glassbacteria bacterium RIFCSPLOWO2_12_FULL_58_11</name>
    <dbReference type="NCBI Taxonomy" id="1817867"/>
    <lineage>
        <taxon>Bacteria</taxon>
        <taxon>Candidatus Glassiibacteriota</taxon>
    </lineage>
</organism>
<proteinExistence type="predicted"/>
<keyword evidence="1" id="KW-0378">Hydrolase</keyword>
<gene>
    <name evidence="4" type="ORF">A3F83_00385</name>
</gene>
<protein>
    <recommendedName>
        <fullName evidence="3">Sialate O-acetylesterase domain-containing protein</fullName>
    </recommendedName>
</protein>
<dbReference type="Proteomes" id="UP000179129">
    <property type="component" value="Unassembled WGS sequence"/>
</dbReference>
<accession>A0A1F5YNI2</accession>
<dbReference type="AlphaFoldDB" id="A0A1F5YNI2"/>
<dbReference type="InterPro" id="IPR039329">
    <property type="entry name" value="SIAE"/>
</dbReference>
<evidence type="ECO:0000313" key="4">
    <source>
        <dbReference type="EMBL" id="OGG01715.1"/>
    </source>
</evidence>
<dbReference type="EMBL" id="MFIX01000203">
    <property type="protein sequence ID" value="OGG01715.1"/>
    <property type="molecule type" value="Genomic_DNA"/>
</dbReference>
<comment type="caution">
    <text evidence="4">The sequence shown here is derived from an EMBL/GenBank/DDBJ whole genome shotgun (WGS) entry which is preliminary data.</text>
</comment>
<feature type="region of interest" description="Disordered" evidence="2">
    <location>
        <begin position="491"/>
        <end position="516"/>
    </location>
</feature>
<name>A0A1F5YNI2_9BACT</name>
<dbReference type="Pfam" id="PF03629">
    <property type="entry name" value="SASA"/>
    <property type="match status" value="1"/>
</dbReference>
<evidence type="ECO:0000313" key="5">
    <source>
        <dbReference type="Proteomes" id="UP000179129"/>
    </source>
</evidence>
<dbReference type="GO" id="GO:0001681">
    <property type="term" value="F:sialate O-acetylesterase activity"/>
    <property type="evidence" value="ECO:0007669"/>
    <property type="project" value="InterPro"/>
</dbReference>
<sequence length="516" mass="56788">MKEAIRAALQLFLFLALPLFLSAGSSRAEVRLPKLFSDNMVLQSGVKAPVWGWAAPGEKITVRLGAHAAEATTGQDGRWRTALGPLEAGGPFELLIEGKNKLVINNVLCGEVWLCSGQSNMAMTVKGSRDAREEIAAADYPRIRYFQVKACKAAEPREEVAPIEDARQSRLNTWEITSPETVGNYTAAGFFFARLLQQKLDVPVGIINSSWGGTTAEAWTSGKALAADPELSLILKNWPDYNNDESWLKEQYAKFIEEGEKAKQAGQPAPLYFNQPSVLYNGMIAPLIPYAIRGATWYQGESNVFRAYQYRRLFPAMIRNWRSDWGGGDFPFIFVQLANFEAHQGNWPELREAQTMTLAVPHTGMAVAIDIGDGGDIHPKNKQEVGRRLALNALALVYQKDLLYSGPLYDSMKIESGQCRISFTHTGEGLATRDNAEAGGFTVAGEDRMFYPANARIEGKQVVVSSSAVSHPVAVRYAWTDNPEEANLCNMEGGSPALPASPFRTDDWPGMTADRK</sequence>
<evidence type="ECO:0000256" key="1">
    <source>
        <dbReference type="ARBA" id="ARBA00022801"/>
    </source>
</evidence>
<evidence type="ECO:0000259" key="3">
    <source>
        <dbReference type="Pfam" id="PF03629"/>
    </source>
</evidence>
<dbReference type="PANTHER" id="PTHR22901:SF0">
    <property type="entry name" value="SIALATE O-ACETYLESTERASE"/>
    <property type="match status" value="1"/>
</dbReference>
<evidence type="ECO:0000256" key="2">
    <source>
        <dbReference type="SAM" id="MobiDB-lite"/>
    </source>
</evidence>
<dbReference type="InterPro" id="IPR036514">
    <property type="entry name" value="SGNH_hydro_sf"/>
</dbReference>
<dbReference type="SUPFAM" id="SSF52266">
    <property type="entry name" value="SGNH hydrolase"/>
    <property type="match status" value="1"/>
</dbReference>
<dbReference type="STRING" id="1817867.A3F83_00385"/>